<dbReference type="Proteomes" id="UP000253094">
    <property type="component" value="Unassembled WGS sequence"/>
</dbReference>
<organism evidence="3 4">
    <name type="scientific">Sphaerisporangium album</name>
    <dbReference type="NCBI Taxonomy" id="509200"/>
    <lineage>
        <taxon>Bacteria</taxon>
        <taxon>Bacillati</taxon>
        <taxon>Actinomycetota</taxon>
        <taxon>Actinomycetes</taxon>
        <taxon>Streptosporangiales</taxon>
        <taxon>Streptosporangiaceae</taxon>
        <taxon>Sphaerisporangium</taxon>
    </lineage>
</organism>
<feature type="domain" description="Gfo/Idh/MocA-like oxidoreductase N-terminal" evidence="2">
    <location>
        <begin position="24"/>
        <end position="137"/>
    </location>
</feature>
<comment type="caution">
    <text evidence="3">The sequence shown here is derived from an EMBL/GenBank/DDBJ whole genome shotgun (WGS) entry which is preliminary data.</text>
</comment>
<dbReference type="Pfam" id="PF01408">
    <property type="entry name" value="GFO_IDH_MocA"/>
    <property type="match status" value="1"/>
</dbReference>
<dbReference type="EMBL" id="QOIL01000009">
    <property type="protein sequence ID" value="RCG29934.1"/>
    <property type="molecule type" value="Genomic_DNA"/>
</dbReference>
<keyword evidence="1" id="KW-0560">Oxidoreductase</keyword>
<dbReference type="GO" id="GO:0016491">
    <property type="term" value="F:oxidoreductase activity"/>
    <property type="evidence" value="ECO:0007669"/>
    <property type="project" value="UniProtKB-KW"/>
</dbReference>
<dbReference type="PANTHER" id="PTHR43818:SF11">
    <property type="entry name" value="BCDNA.GH03377"/>
    <property type="match status" value="1"/>
</dbReference>
<dbReference type="GO" id="GO:0000166">
    <property type="term" value="F:nucleotide binding"/>
    <property type="evidence" value="ECO:0007669"/>
    <property type="project" value="InterPro"/>
</dbReference>
<dbReference type="InterPro" id="IPR036291">
    <property type="entry name" value="NAD(P)-bd_dom_sf"/>
</dbReference>
<protein>
    <submittedName>
        <fullName evidence="3">Gfo/Idh/MocA family oxidoreductase</fullName>
    </submittedName>
</protein>
<evidence type="ECO:0000313" key="4">
    <source>
        <dbReference type="Proteomes" id="UP000253094"/>
    </source>
</evidence>
<dbReference type="InterPro" id="IPR050463">
    <property type="entry name" value="Gfo/Idh/MocA_oxidrdct_glycsds"/>
</dbReference>
<dbReference type="OrthoDB" id="3251785at2"/>
<sequence length="413" mass="44397">MPFRLQTMTNERIRRVTSPLSSPLRVGVLGLGAVAQAVHLPLLAKRPDLFAVASVCDVAPEVTDVIGRRYGIAENRRFTALGDMLDAGGIDALMILSRGSHAPAVHAAFARGLPVFCEKPLAYTTAEADGLIAAEPDLGHPAILLGYMKQYDPAVVEAARLLADVDDIRSVEATVLHPTGASQLEFARVVGPSAPLPPRVRADADAEERALRAAAVGDADEALWRAYRGVLVSSLVHDLSILRSLGSPPETVDFADIWRQTSRHAVRDAVRDHEAFGHPSPSITATGTLATGGRFALSWHFLPDFPAYRETVRVVHGRGTVELVFPSPYLMHAPTELTVTTLDGDAERRALRRSITEAFETQLEAFHAMVRDGVEPRSGLEAGRADILDCQRIIAAFAGRTGTPVGGEVGRLL</sequence>
<reference evidence="3 4" key="1">
    <citation type="submission" date="2018-06" db="EMBL/GenBank/DDBJ databases">
        <title>Sphaerisporangium craniellae sp. nov., isolated from a marine sponge in the South China Sea.</title>
        <authorList>
            <person name="Li L."/>
        </authorList>
    </citation>
    <scope>NUCLEOTIDE SEQUENCE [LARGE SCALE GENOMIC DNA]</scope>
    <source>
        <strain evidence="3 4">CCTCC AA 208026</strain>
    </source>
</reference>
<proteinExistence type="predicted"/>
<dbReference type="Gene3D" id="3.30.360.10">
    <property type="entry name" value="Dihydrodipicolinate Reductase, domain 2"/>
    <property type="match status" value="1"/>
</dbReference>
<gene>
    <name evidence="3" type="ORF">DQ384_17375</name>
</gene>
<dbReference type="InterPro" id="IPR000683">
    <property type="entry name" value="Gfo/Idh/MocA-like_OxRdtase_N"/>
</dbReference>
<dbReference type="AlphaFoldDB" id="A0A367FI10"/>
<dbReference type="Gene3D" id="3.40.50.720">
    <property type="entry name" value="NAD(P)-binding Rossmann-like Domain"/>
    <property type="match status" value="2"/>
</dbReference>
<name>A0A367FI10_9ACTN</name>
<dbReference type="PANTHER" id="PTHR43818">
    <property type="entry name" value="BCDNA.GH03377"/>
    <property type="match status" value="1"/>
</dbReference>
<keyword evidence="4" id="KW-1185">Reference proteome</keyword>
<evidence type="ECO:0000259" key="2">
    <source>
        <dbReference type="Pfam" id="PF01408"/>
    </source>
</evidence>
<evidence type="ECO:0000313" key="3">
    <source>
        <dbReference type="EMBL" id="RCG29934.1"/>
    </source>
</evidence>
<accession>A0A367FI10</accession>
<evidence type="ECO:0000256" key="1">
    <source>
        <dbReference type="ARBA" id="ARBA00023002"/>
    </source>
</evidence>
<dbReference type="SUPFAM" id="SSF51735">
    <property type="entry name" value="NAD(P)-binding Rossmann-fold domains"/>
    <property type="match status" value="1"/>
</dbReference>